<protein>
    <submittedName>
        <fullName evidence="1">Uncharacterized protein</fullName>
    </submittedName>
</protein>
<keyword evidence="2" id="KW-1185">Reference proteome</keyword>
<gene>
    <name evidence="1" type="ORF">M9Y10_014573</name>
</gene>
<evidence type="ECO:0000313" key="2">
    <source>
        <dbReference type="Proteomes" id="UP001470230"/>
    </source>
</evidence>
<proteinExistence type="predicted"/>
<dbReference type="Proteomes" id="UP001470230">
    <property type="component" value="Unassembled WGS sequence"/>
</dbReference>
<accession>A0ABR2L343</accession>
<comment type="caution">
    <text evidence="1">The sequence shown here is derived from an EMBL/GenBank/DDBJ whole genome shotgun (WGS) entry which is preliminary data.</text>
</comment>
<dbReference type="EMBL" id="JAPFFF010000002">
    <property type="protein sequence ID" value="KAK8896660.1"/>
    <property type="molecule type" value="Genomic_DNA"/>
</dbReference>
<reference evidence="1 2" key="1">
    <citation type="submission" date="2024-04" db="EMBL/GenBank/DDBJ databases">
        <title>Tritrichomonas musculus Genome.</title>
        <authorList>
            <person name="Alves-Ferreira E."/>
            <person name="Grigg M."/>
            <person name="Lorenzi H."/>
            <person name="Galac M."/>
        </authorList>
    </citation>
    <scope>NUCLEOTIDE SEQUENCE [LARGE SCALE GENOMIC DNA]</scope>
    <source>
        <strain evidence="1 2">EAF2021</strain>
    </source>
</reference>
<sequence>MQLGLIVECFCHVTPTFAGIQFGEPCGLKIRGPYKTEGEALDILKPPPKDGPPVISEAPPWAFVTSPPGSYLQTEVRLVGEDHSCPFIYSEAFAEGL</sequence>
<organism evidence="1 2">
    <name type="scientific">Tritrichomonas musculus</name>
    <dbReference type="NCBI Taxonomy" id="1915356"/>
    <lineage>
        <taxon>Eukaryota</taxon>
        <taxon>Metamonada</taxon>
        <taxon>Parabasalia</taxon>
        <taxon>Tritrichomonadida</taxon>
        <taxon>Tritrichomonadidae</taxon>
        <taxon>Tritrichomonas</taxon>
    </lineage>
</organism>
<name>A0ABR2L343_9EUKA</name>
<evidence type="ECO:0000313" key="1">
    <source>
        <dbReference type="EMBL" id="KAK8896660.1"/>
    </source>
</evidence>